<keyword evidence="3" id="KW-0808">Transferase</keyword>
<dbReference type="PANTHER" id="PTHR43586:SF21">
    <property type="entry name" value="PYRIDOXAL PHOSPHATE (PLP)-DEPENDENT ASPARTATE AMINOTRANSFERASE SUPERFAMILY"/>
    <property type="match status" value="1"/>
</dbReference>
<dbReference type="EMBL" id="CADCTU010000705">
    <property type="protein sequence ID" value="CAA9346294.1"/>
    <property type="molecule type" value="Genomic_DNA"/>
</dbReference>
<dbReference type="InterPro" id="IPR015424">
    <property type="entry name" value="PyrdxlP-dep_Trfase"/>
</dbReference>
<evidence type="ECO:0000256" key="1">
    <source>
        <dbReference type="ARBA" id="ARBA00022898"/>
    </source>
</evidence>
<dbReference type="Pfam" id="PF00266">
    <property type="entry name" value="Aminotran_5"/>
    <property type="match status" value="1"/>
</dbReference>
<dbReference type="AlphaFoldDB" id="A0A6J4M2G1"/>
<dbReference type="InterPro" id="IPR015421">
    <property type="entry name" value="PyrdxlP-dep_Trfase_major"/>
</dbReference>
<proteinExistence type="predicted"/>
<feature type="domain" description="Aminotransferase class V" evidence="2">
    <location>
        <begin position="126"/>
        <end position="290"/>
    </location>
</feature>
<dbReference type="PANTHER" id="PTHR43586">
    <property type="entry name" value="CYSTEINE DESULFURASE"/>
    <property type="match status" value="1"/>
</dbReference>
<sequence>MSRSPTDARGLWEPAGVYLNTASYGLPPRPGWEALQAALSDWQGGRTSWEGWGESAEASRASWARIVGVPVETVAIGATVSGLVGAVAASVPDGARVLGCDVEFASLLFPFLVQERRGISVRLVAPGELAGAIDGSTDVVAFSAVQMATGEVADVPAIVAAARAHGAMTVCDATQACGWLPIDGSQLDVVVASAYKWMMSPRGSAFMAIAPERLDAIVPTAAGWYAGEDVHKSYFGPPLRLAKSARRHDTSPAWFSWVGTAPALALIEEIGVDAIHAHDVGLANRFRAGLGLDPSDSAIVSADAPGADARLQAAGIVAAVRGGRLRVSWHVYNSEADVDRALDVIAGA</sequence>
<keyword evidence="1" id="KW-0663">Pyridoxal phosphate</keyword>
<organism evidence="3">
    <name type="scientific">uncultured Gemmatimonadaceae bacterium</name>
    <dbReference type="NCBI Taxonomy" id="246130"/>
    <lineage>
        <taxon>Bacteria</taxon>
        <taxon>Pseudomonadati</taxon>
        <taxon>Gemmatimonadota</taxon>
        <taxon>Gemmatimonadia</taxon>
        <taxon>Gemmatimonadales</taxon>
        <taxon>Gemmatimonadaceae</taxon>
        <taxon>environmental samples</taxon>
    </lineage>
</organism>
<accession>A0A6J4M2G1</accession>
<dbReference type="EC" id="2.8.1.7" evidence="3"/>
<dbReference type="SUPFAM" id="SSF53383">
    <property type="entry name" value="PLP-dependent transferases"/>
    <property type="match status" value="1"/>
</dbReference>
<evidence type="ECO:0000259" key="2">
    <source>
        <dbReference type="Pfam" id="PF00266"/>
    </source>
</evidence>
<evidence type="ECO:0000313" key="3">
    <source>
        <dbReference type="EMBL" id="CAA9346294.1"/>
    </source>
</evidence>
<name>A0A6J4M2G1_9BACT</name>
<protein>
    <submittedName>
        <fullName evidence="3">Cysteine desulfurase</fullName>
        <ecNumber evidence="3">2.8.1.7</ecNumber>
    </submittedName>
</protein>
<dbReference type="GO" id="GO:0031071">
    <property type="term" value="F:cysteine desulfurase activity"/>
    <property type="evidence" value="ECO:0007669"/>
    <property type="project" value="UniProtKB-EC"/>
</dbReference>
<reference evidence="3" key="1">
    <citation type="submission" date="2020-02" db="EMBL/GenBank/DDBJ databases">
        <authorList>
            <person name="Meier V. D."/>
        </authorList>
    </citation>
    <scope>NUCLEOTIDE SEQUENCE</scope>
    <source>
        <strain evidence="3">AVDCRST_MAG11</strain>
    </source>
</reference>
<dbReference type="Gene3D" id="3.90.1150.10">
    <property type="entry name" value="Aspartate Aminotransferase, domain 1"/>
    <property type="match status" value="1"/>
</dbReference>
<dbReference type="Gene3D" id="3.40.640.10">
    <property type="entry name" value="Type I PLP-dependent aspartate aminotransferase-like (Major domain)"/>
    <property type="match status" value="1"/>
</dbReference>
<gene>
    <name evidence="3" type="ORF">AVDCRST_MAG11-3243</name>
</gene>
<dbReference type="InterPro" id="IPR015422">
    <property type="entry name" value="PyrdxlP-dep_Trfase_small"/>
</dbReference>
<dbReference type="InterPro" id="IPR000192">
    <property type="entry name" value="Aminotrans_V_dom"/>
</dbReference>